<keyword evidence="7" id="KW-0999">Mitochondrion inner membrane</keyword>
<feature type="transmembrane region" description="Helical" evidence="16">
    <location>
        <begin position="483"/>
        <end position="507"/>
    </location>
</feature>
<dbReference type="GO" id="GO:0003954">
    <property type="term" value="F:NADH dehydrogenase activity"/>
    <property type="evidence" value="ECO:0007669"/>
    <property type="project" value="TreeGrafter"/>
</dbReference>
<dbReference type="PANTHER" id="PTHR42829:SF2">
    <property type="entry name" value="NADH-UBIQUINONE OXIDOREDUCTASE CHAIN 5"/>
    <property type="match status" value="1"/>
</dbReference>
<feature type="transmembrane region" description="Helical" evidence="16">
    <location>
        <begin position="270"/>
        <end position="296"/>
    </location>
</feature>
<evidence type="ECO:0000256" key="12">
    <source>
        <dbReference type="ARBA" id="ARBA00023075"/>
    </source>
</evidence>
<feature type="transmembrane region" description="Helical" evidence="16">
    <location>
        <begin position="12"/>
        <end position="31"/>
    </location>
</feature>
<evidence type="ECO:0000256" key="15">
    <source>
        <dbReference type="ARBA" id="ARBA00049551"/>
    </source>
</evidence>
<feature type="transmembrane region" description="Helical" evidence="16">
    <location>
        <begin position="178"/>
        <end position="202"/>
    </location>
</feature>
<dbReference type="AlphaFoldDB" id="A0A343X883"/>
<protein>
    <recommendedName>
        <fullName evidence="3 16">NADH-ubiquinone oxidoreductase chain 5</fullName>
        <ecNumber evidence="2 16">7.1.1.2</ecNumber>
    </recommendedName>
</protein>
<dbReference type="EMBL" id="MF568515">
    <property type="protein sequence ID" value="AWH02142.1"/>
    <property type="molecule type" value="Genomic_DNA"/>
</dbReference>
<gene>
    <name evidence="20" type="primary">ND5</name>
</gene>
<evidence type="ECO:0000256" key="13">
    <source>
        <dbReference type="ARBA" id="ARBA00023128"/>
    </source>
</evidence>
<dbReference type="GO" id="GO:0008137">
    <property type="term" value="F:NADH dehydrogenase (ubiquinone) activity"/>
    <property type="evidence" value="ECO:0007669"/>
    <property type="project" value="UniProtKB-EC"/>
</dbReference>
<dbReference type="Pfam" id="PF00662">
    <property type="entry name" value="Proton_antipo_N"/>
    <property type="match status" value="1"/>
</dbReference>
<evidence type="ECO:0000256" key="6">
    <source>
        <dbReference type="ARBA" id="ARBA00022692"/>
    </source>
</evidence>
<feature type="transmembrane region" description="Helical" evidence="16">
    <location>
        <begin position="375"/>
        <end position="397"/>
    </location>
</feature>
<geneLocation type="mitochondrion" evidence="20"/>
<keyword evidence="5" id="KW-0679">Respiratory chain</keyword>
<dbReference type="EC" id="7.1.1.2" evidence="2 16"/>
<comment type="similarity">
    <text evidence="16">Belongs to the complex I subunit 5 family.</text>
</comment>
<evidence type="ECO:0000256" key="2">
    <source>
        <dbReference type="ARBA" id="ARBA00012944"/>
    </source>
</evidence>
<keyword evidence="14 16" id="KW-0472">Membrane</keyword>
<name>A0A343X883_9MOLL</name>
<comment type="catalytic activity">
    <reaction evidence="15 16">
        <text>a ubiquinone + NADH + 5 H(+)(in) = a ubiquinol + NAD(+) + 4 H(+)(out)</text>
        <dbReference type="Rhea" id="RHEA:29091"/>
        <dbReference type="Rhea" id="RHEA-COMP:9565"/>
        <dbReference type="Rhea" id="RHEA-COMP:9566"/>
        <dbReference type="ChEBI" id="CHEBI:15378"/>
        <dbReference type="ChEBI" id="CHEBI:16389"/>
        <dbReference type="ChEBI" id="CHEBI:17976"/>
        <dbReference type="ChEBI" id="CHEBI:57540"/>
        <dbReference type="ChEBI" id="CHEBI:57945"/>
        <dbReference type="EC" id="7.1.1.2"/>
    </reaction>
</comment>
<dbReference type="PANTHER" id="PTHR42829">
    <property type="entry name" value="NADH-UBIQUINONE OXIDOREDUCTASE CHAIN 5"/>
    <property type="match status" value="1"/>
</dbReference>
<dbReference type="InterPro" id="IPR003945">
    <property type="entry name" value="NU5C-like"/>
</dbReference>
<dbReference type="InterPro" id="IPR010934">
    <property type="entry name" value="NADH_DH_su5_C"/>
</dbReference>
<dbReference type="InterPro" id="IPR001516">
    <property type="entry name" value="Proton_antipo_N"/>
</dbReference>
<feature type="transmembrane region" description="Helical" evidence="16">
    <location>
        <begin position="302"/>
        <end position="319"/>
    </location>
</feature>
<evidence type="ECO:0000256" key="16">
    <source>
        <dbReference type="RuleBase" id="RU003404"/>
    </source>
</evidence>
<keyword evidence="4 16" id="KW-0813">Transport</keyword>
<evidence type="ECO:0000256" key="3">
    <source>
        <dbReference type="ARBA" id="ARBA00021096"/>
    </source>
</evidence>
<evidence type="ECO:0000313" key="20">
    <source>
        <dbReference type="EMBL" id="AWH02142.1"/>
    </source>
</evidence>
<dbReference type="RefSeq" id="YP_009489703.1">
    <property type="nucleotide sequence ID" value="NC_037877.1"/>
</dbReference>
<evidence type="ECO:0000256" key="4">
    <source>
        <dbReference type="ARBA" id="ARBA00022448"/>
    </source>
</evidence>
<feature type="transmembrane region" description="Helical" evidence="16">
    <location>
        <begin position="331"/>
        <end position="355"/>
    </location>
</feature>
<dbReference type="PRINTS" id="PR01434">
    <property type="entry name" value="NADHDHGNASE5"/>
</dbReference>
<dbReference type="GO" id="GO:0015990">
    <property type="term" value="P:electron transport coupled proton transport"/>
    <property type="evidence" value="ECO:0007669"/>
    <property type="project" value="TreeGrafter"/>
</dbReference>
<keyword evidence="11 16" id="KW-0520">NAD</keyword>
<dbReference type="GO" id="GO:0042773">
    <property type="term" value="P:ATP synthesis coupled electron transport"/>
    <property type="evidence" value="ECO:0007669"/>
    <property type="project" value="InterPro"/>
</dbReference>
<dbReference type="Pfam" id="PF06455">
    <property type="entry name" value="NADH5_C"/>
    <property type="match status" value="1"/>
</dbReference>
<dbReference type="GO" id="GO:0005743">
    <property type="term" value="C:mitochondrial inner membrane"/>
    <property type="evidence" value="ECO:0007669"/>
    <property type="project" value="UniProtKB-SubCell"/>
</dbReference>
<feature type="transmembrane region" description="Helical" evidence="16">
    <location>
        <begin position="113"/>
        <end position="131"/>
    </location>
</feature>
<evidence type="ECO:0000256" key="1">
    <source>
        <dbReference type="ARBA" id="ARBA00004448"/>
    </source>
</evidence>
<feature type="transmembrane region" description="Helical" evidence="16">
    <location>
        <begin position="51"/>
        <end position="77"/>
    </location>
</feature>
<evidence type="ECO:0000256" key="10">
    <source>
        <dbReference type="ARBA" id="ARBA00022989"/>
    </source>
</evidence>
<feature type="domain" description="NADH:quinone oxidoreductase/Mrp antiporter transmembrane" evidence="17">
    <location>
        <begin position="109"/>
        <end position="386"/>
    </location>
</feature>
<proteinExistence type="inferred from homology"/>
<keyword evidence="12 16" id="KW-0830">Ubiquinone</keyword>
<feature type="transmembrane region" description="Helical" evidence="16">
    <location>
        <begin position="152"/>
        <end position="172"/>
    </location>
</feature>
<comment type="function">
    <text evidence="16">Core subunit of the mitochondrial membrane respiratory chain NADH dehydrogenase (Complex I) which catalyzes electron transfer from NADH through the respiratory chain, using ubiquinone as an electron acceptor. Essential for the catalytic activity and assembly of complex I.</text>
</comment>
<dbReference type="CTD" id="4540"/>
<organism evidence="20">
    <name type="scientific">Falcidens halanychi</name>
    <dbReference type="NCBI Taxonomy" id="370642"/>
    <lineage>
        <taxon>Eukaryota</taxon>
        <taxon>Metazoa</taxon>
        <taxon>Spiralia</taxon>
        <taxon>Lophotrochozoa</taxon>
        <taxon>Mollusca</taxon>
        <taxon>Aplacophora</taxon>
        <taxon>Caudofoveata</taxon>
        <taxon>Chaetodermatida</taxon>
        <taxon>Chaetodermatidae</taxon>
        <taxon>Falcidens</taxon>
    </lineage>
</organism>
<keyword evidence="8" id="KW-1278">Translocase</keyword>
<feature type="domain" description="NADH-Ubiquinone oxidoreductase (complex I) chain 5 N-terminal" evidence="18">
    <location>
        <begin position="42"/>
        <end position="90"/>
    </location>
</feature>
<feature type="transmembrane region" description="Helical" evidence="16">
    <location>
        <begin position="245"/>
        <end position="263"/>
    </location>
</feature>
<reference evidence="20" key="1">
    <citation type="journal article" date="2018" name="Mol. Phylogenet. Evol.">
        <title>Mitogenomics reveals phylogenetic relationships of caudofoveate aplacophoran molluscs.</title>
        <authorList>
            <person name="Mikkelsen N.T."/>
            <person name="Kocot K.M."/>
            <person name="Halanych K.M."/>
        </authorList>
    </citation>
    <scope>NUCLEOTIDE SEQUENCE</scope>
</reference>
<feature type="transmembrane region" description="Helical" evidence="16">
    <location>
        <begin position="417"/>
        <end position="437"/>
    </location>
</feature>
<evidence type="ECO:0000259" key="19">
    <source>
        <dbReference type="Pfam" id="PF06455"/>
    </source>
</evidence>
<evidence type="ECO:0000259" key="18">
    <source>
        <dbReference type="Pfam" id="PF00662"/>
    </source>
</evidence>
<dbReference type="Pfam" id="PF00361">
    <property type="entry name" value="Proton_antipo_M"/>
    <property type="match status" value="1"/>
</dbReference>
<dbReference type="InterPro" id="IPR001750">
    <property type="entry name" value="ND/Mrp_TM"/>
</dbReference>
<feature type="transmembrane region" description="Helical" evidence="16">
    <location>
        <begin position="214"/>
        <end position="233"/>
    </location>
</feature>
<accession>A0A343X883</accession>
<evidence type="ECO:0000256" key="9">
    <source>
        <dbReference type="ARBA" id="ARBA00022982"/>
    </source>
</evidence>
<evidence type="ECO:0000256" key="11">
    <source>
        <dbReference type="ARBA" id="ARBA00023027"/>
    </source>
</evidence>
<dbReference type="GeneID" id="36947708"/>
<sequence>MKYEKVFEKSYFFFFLFFLVFTGAAFSFFSSNSVLLFTWLGFSLNSTVFEFSIILDFVSLLFGGVVVFISMCVMMFSESYMSGEFYKSRFNWLVMLFVLSMNFMIFVPNLMAVLLGWDGLGLVSFVLIIYYQSYKSYNAGMLTALTNRVGDVFLLLTIVWLVNSGQWCFLFLSKDMYLETICLCIMLAGMTKSAQIPFSSWLPAAMAAPTPVSALVHSSTLVTAGVFLLIRFFPMLTQVSYLKESLFFVGSMTMLMAGFSAIFEYDMKKIIALSTLSQLGVMILSLGLGVMELAYFHLLTHALFKALFFVCAGSLIHCYSDNQDVRLMGSLFMYTPVTSVCVSCSIMALCGAPFLAGFYSKDLIIEMILVSNFSFVSLVFLLAGTVFTVFYSVKFFYFLFWKDSDSQPYFYKGDNGYFVVFPMCLLALGSIFSGNFFSWVSFNYHSVLFLPSSLKSFTWVVISVSFFLVLACKPFAVKANLFFYWVSSLWFMVPISTQMVIIFPLAAGSSMYKALDQGWNELLGPKGLYRVGYLLSGLGQSFQYNPITIFLFIILFFSVGTLFMGL</sequence>
<evidence type="ECO:0000256" key="8">
    <source>
        <dbReference type="ARBA" id="ARBA00022967"/>
    </source>
</evidence>
<feature type="domain" description="NADH dehydrogenase subunit 5 C-terminal" evidence="19">
    <location>
        <begin position="391"/>
        <end position="563"/>
    </location>
</feature>
<feature type="transmembrane region" description="Helical" evidence="16">
    <location>
        <begin position="89"/>
        <end position="107"/>
    </location>
</feature>
<evidence type="ECO:0000256" key="14">
    <source>
        <dbReference type="ARBA" id="ARBA00023136"/>
    </source>
</evidence>
<evidence type="ECO:0000259" key="17">
    <source>
        <dbReference type="Pfam" id="PF00361"/>
    </source>
</evidence>
<feature type="transmembrane region" description="Helical" evidence="16">
    <location>
        <begin position="457"/>
        <end position="476"/>
    </location>
</feature>
<keyword evidence="9" id="KW-0249">Electron transport</keyword>
<feature type="transmembrane region" description="Helical" evidence="16">
    <location>
        <begin position="544"/>
        <end position="564"/>
    </location>
</feature>
<keyword evidence="13 16" id="KW-0496">Mitochondrion</keyword>
<comment type="subcellular location">
    <subcellularLocation>
        <location evidence="1">Mitochondrion inner membrane</location>
        <topology evidence="1">Multi-pass membrane protein</topology>
    </subcellularLocation>
</comment>
<keyword evidence="10 16" id="KW-1133">Transmembrane helix</keyword>
<evidence type="ECO:0000256" key="7">
    <source>
        <dbReference type="ARBA" id="ARBA00022792"/>
    </source>
</evidence>
<evidence type="ECO:0000256" key="5">
    <source>
        <dbReference type="ARBA" id="ARBA00022660"/>
    </source>
</evidence>
<keyword evidence="6 16" id="KW-0812">Transmembrane</keyword>